<name>A0AAN9Q4W1_CANGL</name>
<protein>
    <recommendedName>
        <fullName evidence="4">Late embryogenesis abundant protein LEA-2 subgroup domain-containing protein</fullName>
    </recommendedName>
</protein>
<dbReference type="InterPro" id="IPR055301">
    <property type="entry name" value="Lea14-like_2"/>
</dbReference>
<proteinExistence type="predicted"/>
<reference evidence="2 3" key="1">
    <citation type="submission" date="2024-01" db="EMBL/GenBank/DDBJ databases">
        <title>The genomes of 5 underutilized Papilionoideae crops provide insights into root nodulation and disease resistanc.</title>
        <authorList>
            <person name="Jiang F."/>
        </authorList>
    </citation>
    <scope>NUCLEOTIDE SEQUENCE [LARGE SCALE GENOMIC DNA]</scope>
    <source>
        <strain evidence="2">LVBAO_FW01</strain>
        <tissue evidence="2">Leaves</tissue>
    </source>
</reference>
<feature type="transmembrane region" description="Helical" evidence="1">
    <location>
        <begin position="12"/>
        <end position="32"/>
    </location>
</feature>
<keyword evidence="3" id="KW-1185">Reference proteome</keyword>
<keyword evidence="1" id="KW-1133">Transmembrane helix</keyword>
<evidence type="ECO:0000313" key="2">
    <source>
        <dbReference type="EMBL" id="KAK7324785.1"/>
    </source>
</evidence>
<organism evidence="2 3">
    <name type="scientific">Canavalia gladiata</name>
    <name type="common">Sword bean</name>
    <name type="synonym">Dolichos gladiatus</name>
    <dbReference type="NCBI Taxonomy" id="3824"/>
    <lineage>
        <taxon>Eukaryota</taxon>
        <taxon>Viridiplantae</taxon>
        <taxon>Streptophyta</taxon>
        <taxon>Embryophyta</taxon>
        <taxon>Tracheophyta</taxon>
        <taxon>Spermatophyta</taxon>
        <taxon>Magnoliopsida</taxon>
        <taxon>eudicotyledons</taxon>
        <taxon>Gunneridae</taxon>
        <taxon>Pentapetalae</taxon>
        <taxon>rosids</taxon>
        <taxon>fabids</taxon>
        <taxon>Fabales</taxon>
        <taxon>Fabaceae</taxon>
        <taxon>Papilionoideae</taxon>
        <taxon>50 kb inversion clade</taxon>
        <taxon>NPAAA clade</taxon>
        <taxon>indigoferoid/millettioid clade</taxon>
        <taxon>Phaseoleae</taxon>
        <taxon>Canavalia</taxon>
    </lineage>
</organism>
<evidence type="ECO:0000313" key="3">
    <source>
        <dbReference type="Proteomes" id="UP001367508"/>
    </source>
</evidence>
<dbReference type="PANTHER" id="PTHR31852">
    <property type="entry name" value="LATE EMBRYOGENESIS ABUNDANT (LEA) HYDROXYPROLINE-RICH GLYCOPROTEIN FAMILY"/>
    <property type="match status" value="1"/>
</dbReference>
<comment type="caution">
    <text evidence="2">The sequence shown here is derived from an EMBL/GenBank/DDBJ whole genome shotgun (WGS) entry which is preliminary data.</text>
</comment>
<evidence type="ECO:0000256" key="1">
    <source>
        <dbReference type="SAM" id="Phobius"/>
    </source>
</evidence>
<evidence type="ECO:0008006" key="4">
    <source>
        <dbReference type="Google" id="ProtNLM"/>
    </source>
</evidence>
<accession>A0AAN9Q4W1</accession>
<keyword evidence="1" id="KW-0472">Membrane</keyword>
<gene>
    <name evidence="2" type="ORF">VNO77_28629</name>
</gene>
<keyword evidence="1" id="KW-0812">Transmembrane</keyword>
<dbReference type="Proteomes" id="UP001367508">
    <property type="component" value="Unassembled WGS sequence"/>
</dbReference>
<dbReference type="AlphaFoldDB" id="A0AAN9Q4W1"/>
<dbReference type="EMBL" id="JAYMYQ010000006">
    <property type="protein sequence ID" value="KAK7324785.1"/>
    <property type="molecule type" value="Genomic_DNA"/>
</dbReference>
<sequence length="184" mass="19736">MVSRGGKICIGVSLILVIAIGTVIATLSLTIFKIRDPVISIHPVGLENLKFSLNFSSNVSLGMILTMGNPNYASFEFKNSISHVNFHKNVVADVPIQGEVVPARGTINVTTSAGLMVEKLILDPDFFTDISTGYLNLTSTSVLPGIARVLKIIKLKATTYSSCNISMEIHTKAVSSNCIAKLKL</sequence>